<evidence type="ECO:0000313" key="3">
    <source>
        <dbReference type="Proteomes" id="UP000237968"/>
    </source>
</evidence>
<feature type="region of interest" description="Disordered" evidence="1">
    <location>
        <begin position="73"/>
        <end position="92"/>
    </location>
</feature>
<comment type="caution">
    <text evidence="2">The sequence shown here is derived from an EMBL/GenBank/DDBJ whole genome shotgun (WGS) entry which is preliminary data.</text>
</comment>
<protein>
    <submittedName>
        <fullName evidence="2">Uncharacterized protein</fullName>
    </submittedName>
</protein>
<dbReference type="EMBL" id="PVNK01000148">
    <property type="protein sequence ID" value="PRP97860.1"/>
    <property type="molecule type" value="Genomic_DNA"/>
</dbReference>
<feature type="compositionally biased region" description="Basic residues" evidence="1">
    <location>
        <begin position="17"/>
        <end position="27"/>
    </location>
</feature>
<sequence length="234" mass="26117">MLRSPLCSRTALATGPRSRRSKRPGSRRRSDGAKSYGQDEPQPCRGRTFVARSSTWLSAPARSKPLVEHARGLVAPSEGGGHGGDGLAPRRGRDRCRASLRAGTRSHLRSNRREPARVDRAQAAHAADTDPHGTKRHENPRQFQRDTCQSRAIVTLLRTPSQTLAARGAMHRVASRRNVRRGREAKTPLYRAYCEFWRQSPRRKGQARRREALHHGLLAVSSDPPRPRASRIDG</sequence>
<reference evidence="2 3" key="1">
    <citation type="submission" date="2018-03" db="EMBL/GenBank/DDBJ databases">
        <title>Draft Genome Sequences of the Obligatory Marine Myxobacteria Enhygromyxa salina SWB005.</title>
        <authorList>
            <person name="Poehlein A."/>
            <person name="Moghaddam J.A."/>
            <person name="Harms H."/>
            <person name="Alanjari M."/>
            <person name="Koenig G.M."/>
            <person name="Daniel R."/>
            <person name="Schaeberle T.F."/>
        </authorList>
    </citation>
    <scope>NUCLEOTIDE SEQUENCE [LARGE SCALE GENOMIC DNA]</scope>
    <source>
        <strain evidence="2 3">SWB005</strain>
    </source>
</reference>
<feature type="compositionally biased region" description="Basic and acidic residues" evidence="1">
    <location>
        <begin position="111"/>
        <end position="144"/>
    </location>
</feature>
<name>A0A2S9XYP1_9BACT</name>
<evidence type="ECO:0000313" key="2">
    <source>
        <dbReference type="EMBL" id="PRP97860.1"/>
    </source>
</evidence>
<organism evidence="2 3">
    <name type="scientific">Enhygromyxa salina</name>
    <dbReference type="NCBI Taxonomy" id="215803"/>
    <lineage>
        <taxon>Bacteria</taxon>
        <taxon>Pseudomonadati</taxon>
        <taxon>Myxococcota</taxon>
        <taxon>Polyangia</taxon>
        <taxon>Nannocystales</taxon>
        <taxon>Nannocystaceae</taxon>
        <taxon>Enhygromyxa</taxon>
    </lineage>
</organism>
<dbReference type="AlphaFoldDB" id="A0A2S9XYP1"/>
<proteinExistence type="predicted"/>
<keyword evidence="3" id="KW-1185">Reference proteome</keyword>
<feature type="region of interest" description="Disordered" evidence="1">
    <location>
        <begin position="100"/>
        <end position="147"/>
    </location>
</feature>
<feature type="region of interest" description="Disordered" evidence="1">
    <location>
        <begin position="1"/>
        <end position="48"/>
    </location>
</feature>
<accession>A0A2S9XYP1</accession>
<dbReference type="Proteomes" id="UP000237968">
    <property type="component" value="Unassembled WGS sequence"/>
</dbReference>
<gene>
    <name evidence="2" type="ORF">ENSA5_30930</name>
</gene>
<feature type="region of interest" description="Disordered" evidence="1">
    <location>
        <begin position="200"/>
        <end position="234"/>
    </location>
</feature>
<evidence type="ECO:0000256" key="1">
    <source>
        <dbReference type="SAM" id="MobiDB-lite"/>
    </source>
</evidence>